<keyword evidence="4" id="KW-1185">Reference proteome</keyword>
<reference evidence="3 4" key="1">
    <citation type="journal article" date="2014" name="PLoS Genet.">
        <title>Phylogenetically driven sequencing of extremely halophilic archaea reveals strategies for static and dynamic osmo-response.</title>
        <authorList>
            <person name="Becker E.A."/>
            <person name="Seitzer P.M."/>
            <person name="Tritt A."/>
            <person name="Larsen D."/>
            <person name="Krusor M."/>
            <person name="Yao A.I."/>
            <person name="Wu D."/>
            <person name="Madern D."/>
            <person name="Eisen J.A."/>
            <person name="Darling A.E."/>
            <person name="Facciotti M.T."/>
        </authorList>
    </citation>
    <scope>NUCLEOTIDE SEQUENCE [LARGE SCALE GENOMIC DNA]</scope>
    <source>
        <strain evidence="3 4">DSM 1307</strain>
    </source>
</reference>
<dbReference type="RefSeq" id="WP_004052533.1">
    <property type="nucleotide sequence ID" value="NZ_AOMC01000082.1"/>
</dbReference>
<protein>
    <submittedName>
        <fullName evidence="3">Transposase, IS605 OrfB family protein</fullName>
    </submittedName>
</protein>
<dbReference type="AlphaFoldDB" id="M0MP78"/>
<dbReference type="EMBL" id="AOMC01000082">
    <property type="protein sequence ID" value="EMA47173.1"/>
    <property type="molecule type" value="Genomic_DNA"/>
</dbReference>
<dbReference type="OrthoDB" id="210698at2157"/>
<proteinExistence type="predicted"/>
<organism evidence="3 4">
    <name type="scientific">Halococcus morrhuae DSM 1307</name>
    <dbReference type="NCBI Taxonomy" id="931277"/>
    <lineage>
        <taxon>Archaea</taxon>
        <taxon>Methanobacteriati</taxon>
        <taxon>Methanobacteriota</taxon>
        <taxon>Stenosarchaea group</taxon>
        <taxon>Halobacteria</taxon>
        <taxon>Halobacteriales</taxon>
        <taxon>Halococcaceae</taxon>
        <taxon>Halococcus</taxon>
    </lineage>
</organism>
<gene>
    <name evidence="3" type="ORF">C448_05568</name>
</gene>
<dbReference type="Pfam" id="PF07282">
    <property type="entry name" value="Cas12f1-like_TNB"/>
    <property type="match status" value="1"/>
</dbReference>
<sequence length="179" mass="20207">SLQQTGTRWAHEAMQRVGQKEETRFTILLHEASNAILAEARENDCTHIAFEELTDIRERLPWATWQHRWAFRKLYDFVSYKAVEDGISVRQIPPNYTSQQCSRTDCGFTHEDNRDGGSFECLKCGYSVHADYNAAKNIAVKYAKKLRRSHKSSDGGAPVDVPMNSGLLTVESPSVVTVG</sequence>
<dbReference type="NCBIfam" id="TIGR01766">
    <property type="entry name" value="IS200/IS605 family accessory protein TnpB-like domain"/>
    <property type="match status" value="1"/>
</dbReference>
<accession>M0MP78</accession>
<feature type="non-terminal residue" evidence="3">
    <location>
        <position position="1"/>
    </location>
</feature>
<evidence type="ECO:0000313" key="4">
    <source>
        <dbReference type="Proteomes" id="UP000011568"/>
    </source>
</evidence>
<evidence type="ECO:0000313" key="3">
    <source>
        <dbReference type="EMBL" id="EMA47173.1"/>
    </source>
</evidence>
<dbReference type="PATRIC" id="fig|931277.6.peg.1084"/>
<dbReference type="eggNOG" id="arCOG00679">
    <property type="taxonomic scope" value="Archaea"/>
</dbReference>
<dbReference type="InterPro" id="IPR010095">
    <property type="entry name" value="Cas12f1-like_TNB"/>
</dbReference>
<name>M0MP78_HALMO</name>
<evidence type="ECO:0000259" key="2">
    <source>
        <dbReference type="Pfam" id="PF07282"/>
    </source>
</evidence>
<keyword evidence="1" id="KW-0238">DNA-binding</keyword>
<dbReference type="GO" id="GO:0003677">
    <property type="term" value="F:DNA binding"/>
    <property type="evidence" value="ECO:0007669"/>
    <property type="project" value="UniProtKB-KW"/>
</dbReference>
<comment type="caution">
    <text evidence="3">The sequence shown here is derived from an EMBL/GenBank/DDBJ whole genome shotgun (WGS) entry which is preliminary data.</text>
</comment>
<dbReference type="Proteomes" id="UP000011568">
    <property type="component" value="Unassembled WGS sequence"/>
</dbReference>
<feature type="domain" description="Cas12f1-like TNB" evidence="2">
    <location>
        <begin position="71"/>
        <end position="138"/>
    </location>
</feature>
<evidence type="ECO:0000256" key="1">
    <source>
        <dbReference type="ARBA" id="ARBA00023125"/>
    </source>
</evidence>